<comment type="caution">
    <text evidence="2">The sequence shown here is derived from an EMBL/GenBank/DDBJ whole genome shotgun (WGS) entry which is preliminary data.</text>
</comment>
<dbReference type="PANTHER" id="PTHR20988">
    <property type="entry name" value="TRANSMEMBRANE PROTEIN 183A-RELATED"/>
    <property type="match status" value="1"/>
</dbReference>
<accession>A0A9Q0N9E3</accession>
<protein>
    <submittedName>
        <fullName evidence="2">Transmembrane protein</fullName>
    </submittedName>
</protein>
<evidence type="ECO:0000313" key="3">
    <source>
        <dbReference type="Proteomes" id="UP001151699"/>
    </source>
</evidence>
<reference evidence="2" key="1">
    <citation type="submission" date="2022-07" db="EMBL/GenBank/DDBJ databases">
        <authorList>
            <person name="Trinca V."/>
            <person name="Uliana J.V.C."/>
            <person name="Torres T.T."/>
            <person name="Ward R.J."/>
            <person name="Monesi N."/>
        </authorList>
    </citation>
    <scope>NUCLEOTIDE SEQUENCE</scope>
    <source>
        <strain evidence="2">HSMRA1968</strain>
        <tissue evidence="2">Whole embryos</tissue>
    </source>
</reference>
<dbReference type="EMBL" id="WJQU01000001">
    <property type="protein sequence ID" value="KAJ6646241.1"/>
    <property type="molecule type" value="Genomic_DNA"/>
</dbReference>
<keyword evidence="2" id="KW-0812">Transmembrane</keyword>
<evidence type="ECO:0000313" key="2">
    <source>
        <dbReference type="EMBL" id="KAJ6646241.1"/>
    </source>
</evidence>
<name>A0A9Q0N9E3_9DIPT</name>
<dbReference type="Proteomes" id="UP001151699">
    <property type="component" value="Chromosome A"/>
</dbReference>
<dbReference type="GO" id="GO:0019005">
    <property type="term" value="C:SCF ubiquitin ligase complex"/>
    <property type="evidence" value="ECO:0007669"/>
    <property type="project" value="TreeGrafter"/>
</dbReference>
<dbReference type="GO" id="GO:0031647">
    <property type="term" value="P:regulation of protein stability"/>
    <property type="evidence" value="ECO:0007669"/>
    <property type="project" value="TreeGrafter"/>
</dbReference>
<keyword evidence="2" id="KW-0472">Membrane</keyword>
<dbReference type="AlphaFoldDB" id="A0A9Q0N9E3"/>
<proteinExistence type="predicted"/>
<evidence type="ECO:0000256" key="1">
    <source>
        <dbReference type="SAM" id="MobiDB-lite"/>
    </source>
</evidence>
<dbReference type="InterPro" id="IPR026509">
    <property type="entry name" value="TMEM183"/>
</dbReference>
<dbReference type="OrthoDB" id="5955317at2759"/>
<feature type="compositionally biased region" description="Basic residues" evidence="1">
    <location>
        <begin position="9"/>
        <end position="18"/>
    </location>
</feature>
<keyword evidence="3" id="KW-1185">Reference proteome</keyword>
<gene>
    <name evidence="2" type="primary">TMEM183</name>
    <name evidence="2" type="ORF">Bhyg_01452</name>
</gene>
<feature type="region of interest" description="Disordered" evidence="1">
    <location>
        <begin position="1"/>
        <end position="20"/>
    </location>
</feature>
<dbReference type="PANTHER" id="PTHR20988:SF2">
    <property type="entry name" value="TRANSMEMBRANE PROTEIN 183A-RELATED"/>
    <property type="match status" value="1"/>
</dbReference>
<organism evidence="2 3">
    <name type="scientific">Pseudolycoriella hygida</name>
    <dbReference type="NCBI Taxonomy" id="35572"/>
    <lineage>
        <taxon>Eukaryota</taxon>
        <taxon>Metazoa</taxon>
        <taxon>Ecdysozoa</taxon>
        <taxon>Arthropoda</taxon>
        <taxon>Hexapoda</taxon>
        <taxon>Insecta</taxon>
        <taxon>Pterygota</taxon>
        <taxon>Neoptera</taxon>
        <taxon>Endopterygota</taxon>
        <taxon>Diptera</taxon>
        <taxon>Nematocera</taxon>
        <taxon>Sciaroidea</taxon>
        <taxon>Sciaridae</taxon>
        <taxon>Pseudolycoriella</taxon>
    </lineage>
</organism>
<sequence>MCYVNSMTKKGRKSRSHSRNADVTIREFADSRTITNRSKKTSLEVIEEMFDLPDIDDLDDEGRRIAKPAKQPLDSTPEDHVYSTYPVDIWFLIAEQIRPEDVGRFSLICKTTASVVATPSFWFSMYKRHYTKTNDSLIPVRLQPDCMVRWQGLRSCVIRSLFFTYKPFVERLPALAKQDFHSLKSFWIVSSWVQPDKDDWTFCYKLRNHMPRPTECNRGFNNYRDIFFNPENGCKVLVVTTKKYCPLPDLRGSTSYVLTSINYCLTTNLRDYRLTLVFSNYQKQKVHSTVKTVVYEPVMLVQVLDWWTPAYNELK</sequence>